<feature type="compositionally biased region" description="Low complexity" evidence="1">
    <location>
        <begin position="173"/>
        <end position="182"/>
    </location>
</feature>
<organism evidence="2 3">
    <name type="scientific">Amycolatopsis arida</name>
    <dbReference type="NCBI Taxonomy" id="587909"/>
    <lineage>
        <taxon>Bacteria</taxon>
        <taxon>Bacillati</taxon>
        <taxon>Actinomycetota</taxon>
        <taxon>Actinomycetes</taxon>
        <taxon>Pseudonocardiales</taxon>
        <taxon>Pseudonocardiaceae</taxon>
        <taxon>Amycolatopsis</taxon>
    </lineage>
</organism>
<reference evidence="3" key="1">
    <citation type="submission" date="2016-10" db="EMBL/GenBank/DDBJ databases">
        <authorList>
            <person name="Varghese N."/>
            <person name="Submissions S."/>
        </authorList>
    </citation>
    <scope>NUCLEOTIDE SEQUENCE [LARGE SCALE GENOMIC DNA]</scope>
    <source>
        <strain evidence="3">CGMCC 4.5579</strain>
    </source>
</reference>
<feature type="region of interest" description="Disordered" evidence="1">
    <location>
        <begin position="76"/>
        <end position="95"/>
    </location>
</feature>
<feature type="compositionally biased region" description="Basic and acidic residues" evidence="1">
    <location>
        <begin position="185"/>
        <end position="196"/>
    </location>
</feature>
<feature type="region of interest" description="Disordered" evidence="1">
    <location>
        <begin position="138"/>
        <end position="249"/>
    </location>
</feature>
<accession>A0A1I5KD08</accession>
<dbReference type="AlphaFoldDB" id="A0A1I5KD08"/>
<dbReference type="EMBL" id="FOWW01000001">
    <property type="protein sequence ID" value="SFO82858.1"/>
    <property type="molecule type" value="Genomic_DNA"/>
</dbReference>
<dbReference type="STRING" id="587909.SAMN05421810_10194"/>
<gene>
    <name evidence="2" type="ORF">SAMN05421810_10194</name>
</gene>
<evidence type="ECO:0000256" key="1">
    <source>
        <dbReference type="SAM" id="MobiDB-lite"/>
    </source>
</evidence>
<sequence>MSPHPQGPLPLGRGPCPFQAPGPCVPGVVWLRGCPVGPVGGWPCRTVPRHRAPCPGVGNHPAGVVAVPSMHRRQLPAVGSTQHSRHTGQPDTVPSVPLCSPVTRCAGARTPAVRPIPVDPVGKLPLWPITGRSLAGSWLDRDSTRTDPSMAEGCASGATTGTPLGTQPPEVVAGEPDTAAPAEPEPDRPAGRRSVTEPRPVPAAGHVSRHLQGVTPPPAGQSWSSARPGGVPTHFHTDPGTLVGGDGRW</sequence>
<proteinExistence type="predicted"/>
<name>A0A1I5KD08_9PSEU</name>
<keyword evidence="3" id="KW-1185">Reference proteome</keyword>
<evidence type="ECO:0000313" key="2">
    <source>
        <dbReference type="EMBL" id="SFO82858.1"/>
    </source>
</evidence>
<feature type="compositionally biased region" description="Polar residues" evidence="1">
    <location>
        <begin position="79"/>
        <end position="92"/>
    </location>
</feature>
<evidence type="ECO:0000313" key="3">
    <source>
        <dbReference type="Proteomes" id="UP000198727"/>
    </source>
</evidence>
<dbReference type="Proteomes" id="UP000198727">
    <property type="component" value="Unassembled WGS sequence"/>
</dbReference>
<protein>
    <submittedName>
        <fullName evidence="2">Uncharacterized protein</fullName>
    </submittedName>
</protein>